<accession>A0A3R8QDA9</accession>
<dbReference type="EMBL" id="PQNK01000018">
    <property type="protein sequence ID" value="RRO85736.1"/>
    <property type="molecule type" value="Genomic_DNA"/>
</dbReference>
<evidence type="ECO:0000313" key="2">
    <source>
        <dbReference type="EMBL" id="RRO85736.1"/>
    </source>
</evidence>
<feature type="region of interest" description="Disordered" evidence="1">
    <location>
        <begin position="17"/>
        <end position="41"/>
    </location>
</feature>
<organism evidence="2 3">
    <name type="scientific">Corynebacterium bovis</name>
    <dbReference type="NCBI Taxonomy" id="36808"/>
    <lineage>
        <taxon>Bacteria</taxon>
        <taxon>Bacillati</taxon>
        <taxon>Actinomycetota</taxon>
        <taxon>Actinomycetes</taxon>
        <taxon>Mycobacteriales</taxon>
        <taxon>Corynebacteriaceae</taxon>
        <taxon>Corynebacterium</taxon>
    </lineage>
</organism>
<proteinExistence type="predicted"/>
<feature type="compositionally biased region" description="Low complexity" evidence="1">
    <location>
        <begin position="17"/>
        <end position="31"/>
    </location>
</feature>
<dbReference type="AlphaFoldDB" id="A0A3R8QDA9"/>
<comment type="caution">
    <text evidence="2">The sequence shown here is derived from an EMBL/GenBank/DDBJ whole genome shotgun (WGS) entry which is preliminary data.</text>
</comment>
<gene>
    <name evidence="2" type="ORF">CXF48_09805</name>
</gene>
<name>A0A3R8QDA9_9CORY</name>
<evidence type="ECO:0000313" key="3">
    <source>
        <dbReference type="Proteomes" id="UP000276526"/>
    </source>
</evidence>
<reference evidence="2 3" key="1">
    <citation type="submission" date="2018-01" db="EMBL/GenBank/DDBJ databases">
        <title>Twenty Corynebacterium bovis Genomes.</title>
        <authorList>
            <person name="Gulvik C.A."/>
        </authorList>
    </citation>
    <scope>NUCLEOTIDE SEQUENCE [LARGE SCALE GENOMIC DNA]</scope>
    <source>
        <strain evidence="2 3">F6900</strain>
    </source>
</reference>
<dbReference type="Proteomes" id="UP000276526">
    <property type="component" value="Unassembled WGS sequence"/>
</dbReference>
<sequence>MLHTRFTTPAGPVPVAAASAPDAVPSAPAGVGSVGGGRRGRSARDVVDLDGLSWSATGWFGCPVPADGATAMAVSERFRADGACWQACLVPPDGGVGRRWTLVLVADIVGLGWPDNQFSTDNDADWGLFDEMFGPWQWRRFVAVDTPAASAAAASVVLPGLLQRPASGARGTVA</sequence>
<protein>
    <submittedName>
        <fullName evidence="2">Uncharacterized protein</fullName>
    </submittedName>
</protein>
<evidence type="ECO:0000256" key="1">
    <source>
        <dbReference type="SAM" id="MobiDB-lite"/>
    </source>
</evidence>